<evidence type="ECO:0000256" key="9">
    <source>
        <dbReference type="SAM" id="MobiDB-lite"/>
    </source>
</evidence>
<keyword evidence="4" id="KW-0597">Phosphoprotein</keyword>
<keyword evidence="7" id="KW-0804">Transcription</keyword>
<feature type="region of interest" description="Disordered" evidence="9">
    <location>
        <begin position="288"/>
        <end position="362"/>
    </location>
</feature>
<feature type="compositionally biased region" description="Low complexity" evidence="9">
    <location>
        <begin position="80"/>
        <end position="91"/>
    </location>
</feature>
<evidence type="ECO:0000256" key="3">
    <source>
        <dbReference type="ARBA" id="ARBA00022491"/>
    </source>
</evidence>
<comment type="caution">
    <text evidence="11">The sequence shown here is derived from an EMBL/GenBank/DDBJ whole genome shotgun (WGS) entry which is preliminary data.</text>
</comment>
<dbReference type="Proteomes" id="UP000824540">
    <property type="component" value="Unassembled WGS sequence"/>
</dbReference>
<evidence type="ECO:0000313" key="11">
    <source>
        <dbReference type="EMBL" id="KAG9355484.1"/>
    </source>
</evidence>
<organism evidence="11 12">
    <name type="scientific">Albula glossodonta</name>
    <name type="common">roundjaw bonefish</name>
    <dbReference type="NCBI Taxonomy" id="121402"/>
    <lineage>
        <taxon>Eukaryota</taxon>
        <taxon>Metazoa</taxon>
        <taxon>Chordata</taxon>
        <taxon>Craniata</taxon>
        <taxon>Vertebrata</taxon>
        <taxon>Euteleostomi</taxon>
        <taxon>Actinopterygii</taxon>
        <taxon>Neopterygii</taxon>
        <taxon>Teleostei</taxon>
        <taxon>Albuliformes</taxon>
        <taxon>Albulidae</taxon>
        <taxon>Albula</taxon>
    </lineage>
</organism>
<keyword evidence="5" id="KW-0805">Transcription regulation</keyword>
<keyword evidence="3" id="KW-0678">Repressor</keyword>
<evidence type="ECO:0000313" key="12">
    <source>
        <dbReference type="Proteomes" id="UP000824540"/>
    </source>
</evidence>
<feature type="domain" description="AXH" evidence="10">
    <location>
        <begin position="523"/>
        <end position="654"/>
    </location>
</feature>
<dbReference type="AlphaFoldDB" id="A0A8T2PW21"/>
<evidence type="ECO:0000256" key="4">
    <source>
        <dbReference type="ARBA" id="ARBA00022553"/>
    </source>
</evidence>
<protein>
    <recommendedName>
        <fullName evidence="10">AXH domain-containing protein</fullName>
    </recommendedName>
</protein>
<comment type="subcellular location">
    <subcellularLocation>
        <location evidence="1">Nucleus</location>
    </subcellularLocation>
</comment>
<feature type="region of interest" description="Disordered" evidence="9">
    <location>
        <begin position="665"/>
        <end position="773"/>
    </location>
</feature>
<feature type="region of interest" description="Disordered" evidence="9">
    <location>
        <begin position="1"/>
        <end position="91"/>
    </location>
</feature>
<accession>A0A8T2PW21</accession>
<dbReference type="SMART" id="SM00536">
    <property type="entry name" value="AXH"/>
    <property type="match status" value="1"/>
</dbReference>
<evidence type="ECO:0000259" key="10">
    <source>
        <dbReference type="PROSITE" id="PS51148"/>
    </source>
</evidence>
<evidence type="ECO:0000256" key="2">
    <source>
        <dbReference type="ARBA" id="ARBA00007348"/>
    </source>
</evidence>
<dbReference type="Pfam" id="PF08517">
    <property type="entry name" value="AXH"/>
    <property type="match status" value="1"/>
</dbReference>
<dbReference type="SUPFAM" id="SSF102031">
    <property type="entry name" value="AXH domain"/>
    <property type="match status" value="1"/>
</dbReference>
<dbReference type="InterPro" id="IPR020997">
    <property type="entry name" value="Ataxin-1_N"/>
</dbReference>
<dbReference type="Pfam" id="PF12547">
    <property type="entry name" value="ATXN-1_C"/>
    <property type="match status" value="1"/>
</dbReference>
<dbReference type="InterPro" id="IPR043404">
    <property type="entry name" value="ATAXIN1-like"/>
</dbReference>
<dbReference type="EMBL" id="JAFBMS010000001">
    <property type="protein sequence ID" value="KAG9355484.1"/>
    <property type="molecule type" value="Genomic_DNA"/>
</dbReference>
<proteinExistence type="inferred from homology"/>
<evidence type="ECO:0000256" key="5">
    <source>
        <dbReference type="ARBA" id="ARBA00023015"/>
    </source>
</evidence>
<keyword evidence="8" id="KW-0539">Nucleus</keyword>
<reference evidence="11" key="1">
    <citation type="thesis" date="2021" institute="BYU ScholarsArchive" country="Provo, UT, USA">
        <title>Applications of and Algorithms for Genome Assembly and Genomic Analyses with an Emphasis on Marine Teleosts.</title>
        <authorList>
            <person name="Pickett B.D."/>
        </authorList>
    </citation>
    <scope>NUCLEOTIDE SEQUENCE</scope>
    <source>
        <strain evidence="11">HI-2016</strain>
    </source>
</reference>
<evidence type="ECO:0000256" key="8">
    <source>
        <dbReference type="ARBA" id="ARBA00023242"/>
    </source>
</evidence>
<dbReference type="GO" id="GO:0005634">
    <property type="term" value="C:nucleus"/>
    <property type="evidence" value="ECO:0007669"/>
    <property type="project" value="UniProtKB-SubCell"/>
</dbReference>
<gene>
    <name evidence="11" type="ORF">JZ751_000322</name>
</gene>
<feature type="compositionally biased region" description="Basic and acidic residues" evidence="9">
    <location>
        <begin position="1"/>
        <end position="19"/>
    </location>
</feature>
<dbReference type="OrthoDB" id="10000452at2759"/>
<dbReference type="GO" id="GO:0000122">
    <property type="term" value="P:negative regulation of transcription by RNA polymerase II"/>
    <property type="evidence" value="ECO:0007669"/>
    <property type="project" value="TreeGrafter"/>
</dbReference>
<evidence type="ECO:0000256" key="1">
    <source>
        <dbReference type="ARBA" id="ARBA00004123"/>
    </source>
</evidence>
<dbReference type="PROSITE" id="PS51148">
    <property type="entry name" value="AXH"/>
    <property type="match status" value="1"/>
</dbReference>
<sequence length="791" mass="83015">MKSNQERSNECLPPKKREIPVSNLPSEEKPMVVGPASESQRGENLAWLASVASGHDGGGQRTGTPAGSDGTHYKPSTEYSPSSSSSSSSSSSLSRAVVTSLPAAYSSAISQPGGTIQYTQLPPNLHFINSSYAGPYTGYISSQLVSPATTSAPIAPPPRPHPEAYAGAVITQASSKAEQRHQLVRSPGLMASESQPQPTSQYVQIAGSSSLSMTPHTVSSPHAHLPLHLHSHAGMLPQALALGSSPQVLVHYSDRPIKKEDGRPREVLNGEIEAGRHYGVAPESILGKQNAGAKTTSSQHHHHHQQQQQQHHYEARHVVLPTDHTQETSGLRPSLMLVPNSHGDPGTGPEKLPPPTGDKGRHCMGKPVSRASPFAFPAPQPGTAAAVATLSPHTVIQTTHNATEQLSMGLPSTNFYPAAAQPPIIGYIASGQQQQAVSYHAGLTPQLVIPGSQPVIIPMTAGPESALTTTTSQQLVTAAAIAKCEPFPAGSPYHAATVVQAQVHLPVVTAGSGGSAALASLPPPPPSAPSLPPYFMKGSIIQLADGELKRVEDLRTEDFIQSAEISGELKIDSSTVERIDGSPTPNYAIIQFAVGEHRAQVSVEVLVEYPFFVFGQGWSSCCPDRTTQLFELPCSKLSVGDVCISLTLKNLKNGSLKKGQSLDAVGGNSGLLHKAPKTGRVSGGRYGEQENGVGQQAVGVGAGPGGGATVQAASENGELRFGEKGTSCRAPPPKTEASSAGKPTGRKRRWSAPESRKVEKVEEEPPLTLPKPTFIPQEVKICIEGRSNIGK</sequence>
<dbReference type="InterPro" id="IPR036096">
    <property type="entry name" value="Ataxin_AXH_dom_sf"/>
</dbReference>
<dbReference type="GO" id="GO:0007399">
    <property type="term" value="P:nervous system development"/>
    <property type="evidence" value="ECO:0007669"/>
    <property type="project" value="TreeGrafter"/>
</dbReference>
<evidence type="ECO:0000256" key="7">
    <source>
        <dbReference type="ARBA" id="ARBA00023163"/>
    </source>
</evidence>
<dbReference type="PANTHER" id="PTHR13392:SF5">
    <property type="entry name" value="ATAXIN-1"/>
    <property type="match status" value="1"/>
</dbReference>
<dbReference type="GO" id="GO:0003723">
    <property type="term" value="F:RNA binding"/>
    <property type="evidence" value="ECO:0007669"/>
    <property type="project" value="InterPro"/>
</dbReference>
<keyword evidence="6" id="KW-0238">DNA-binding</keyword>
<dbReference type="InterPro" id="IPR003652">
    <property type="entry name" value="Ataxin_AXH_dom"/>
</dbReference>
<dbReference type="PANTHER" id="PTHR13392">
    <property type="entry name" value="ATAXIN 1"/>
    <property type="match status" value="1"/>
</dbReference>
<keyword evidence="12" id="KW-1185">Reference proteome</keyword>
<evidence type="ECO:0000256" key="6">
    <source>
        <dbReference type="ARBA" id="ARBA00023125"/>
    </source>
</evidence>
<comment type="similarity">
    <text evidence="2">Belongs to the ATXN1 family.</text>
</comment>
<name>A0A8T2PW21_9TELE</name>
<dbReference type="GO" id="GO:0003677">
    <property type="term" value="F:DNA binding"/>
    <property type="evidence" value="ECO:0007669"/>
    <property type="project" value="UniProtKB-KW"/>
</dbReference>